<dbReference type="Gene3D" id="3.50.50.60">
    <property type="entry name" value="FAD/NAD(P)-binding domain"/>
    <property type="match status" value="1"/>
</dbReference>
<evidence type="ECO:0000256" key="3">
    <source>
        <dbReference type="ARBA" id="ARBA00022827"/>
    </source>
</evidence>
<evidence type="ECO:0000313" key="6">
    <source>
        <dbReference type="EMBL" id="MFH8548992.1"/>
    </source>
</evidence>
<sequence>MATAQHAIIAGGGIGGLAAAVALNQAGIRTTVYERGAELRVGGAGLHLWTNAMLALESLGLTGEVRKTAPVQQFCEFRTWRGDLLASWPVGEFADRFGQPTVAVARSALHEALRSGLTDTKIHTGVALDGFDQDDEGVTARFSDGGTDRADLLIGADGVGSAVRAQLLGNTPPRYAGCVAWRGIAELGPETIPAGSFRSIFGRGTRFVYYDIAPGRVHWMSVRNGPAGGADDPGVLRTIARRHLGWADPVQRIIAATDESTVIRTDIVDRAPDAAWGQGRVTLLGDAAHPMSFNVGQGACQAIEDAVVLAERLRAEDSVPAALAAYEKERKPRTASMQKAAHILGKLGSWSNPLAVGARQLLMRAGWERGAFKAIEADARYGTRWASAAETRAA</sequence>
<dbReference type="PRINTS" id="PR00420">
    <property type="entry name" value="RNGMNOXGNASE"/>
</dbReference>
<name>A0ABW7QVJ5_9ACTN</name>
<protein>
    <submittedName>
        <fullName evidence="6">FAD-dependent monooxygenase</fullName>
    </submittedName>
</protein>
<keyword evidence="7" id="KW-1185">Reference proteome</keyword>
<dbReference type="PANTHER" id="PTHR46496">
    <property type="match status" value="1"/>
</dbReference>
<dbReference type="RefSeq" id="WP_397715448.1">
    <property type="nucleotide sequence ID" value="NZ_JBIRGN010000005.1"/>
</dbReference>
<evidence type="ECO:0000256" key="1">
    <source>
        <dbReference type="ARBA" id="ARBA00001974"/>
    </source>
</evidence>
<evidence type="ECO:0000259" key="5">
    <source>
        <dbReference type="Pfam" id="PF01494"/>
    </source>
</evidence>
<keyword evidence="3" id="KW-0274">FAD</keyword>
<dbReference type="Proteomes" id="UP001610818">
    <property type="component" value="Unassembled WGS sequence"/>
</dbReference>
<dbReference type="Pfam" id="PF01494">
    <property type="entry name" value="FAD_binding_3"/>
    <property type="match status" value="2"/>
</dbReference>
<dbReference type="GO" id="GO:0004497">
    <property type="term" value="F:monooxygenase activity"/>
    <property type="evidence" value="ECO:0007669"/>
    <property type="project" value="UniProtKB-KW"/>
</dbReference>
<dbReference type="SUPFAM" id="SSF51905">
    <property type="entry name" value="FAD/NAD(P)-binding domain"/>
    <property type="match status" value="1"/>
</dbReference>
<feature type="domain" description="FAD-binding" evidence="5">
    <location>
        <begin position="275"/>
        <end position="338"/>
    </location>
</feature>
<dbReference type="InterPro" id="IPR036188">
    <property type="entry name" value="FAD/NAD-bd_sf"/>
</dbReference>
<comment type="cofactor">
    <cofactor evidence="1">
        <name>FAD</name>
        <dbReference type="ChEBI" id="CHEBI:57692"/>
    </cofactor>
</comment>
<evidence type="ECO:0000256" key="2">
    <source>
        <dbReference type="ARBA" id="ARBA00022630"/>
    </source>
</evidence>
<proteinExistence type="predicted"/>
<organism evidence="6 7">
    <name type="scientific">Streptomyces longisporoflavus</name>
    <dbReference type="NCBI Taxonomy" id="28044"/>
    <lineage>
        <taxon>Bacteria</taxon>
        <taxon>Bacillati</taxon>
        <taxon>Actinomycetota</taxon>
        <taxon>Actinomycetes</taxon>
        <taxon>Kitasatosporales</taxon>
        <taxon>Streptomycetaceae</taxon>
        <taxon>Streptomyces</taxon>
    </lineage>
</organism>
<dbReference type="PANTHER" id="PTHR46496:SF1">
    <property type="entry name" value="ZEAXANTHIN EPOXIDASE, CHLOROPLASTIC"/>
    <property type="match status" value="1"/>
</dbReference>
<evidence type="ECO:0000256" key="4">
    <source>
        <dbReference type="ARBA" id="ARBA00023002"/>
    </source>
</evidence>
<keyword evidence="2" id="KW-0285">Flavoprotein</keyword>
<reference evidence="6 7" key="1">
    <citation type="submission" date="2024-10" db="EMBL/GenBank/DDBJ databases">
        <title>The Natural Products Discovery Center: Release of the First 8490 Sequenced Strains for Exploring Actinobacteria Biosynthetic Diversity.</title>
        <authorList>
            <person name="Kalkreuter E."/>
            <person name="Kautsar S.A."/>
            <person name="Yang D."/>
            <person name="Bader C.D."/>
            <person name="Teijaro C.N."/>
            <person name="Fluegel L."/>
            <person name="Davis C.M."/>
            <person name="Simpson J.R."/>
            <person name="Lauterbach L."/>
            <person name="Steele A.D."/>
            <person name="Gui C."/>
            <person name="Meng S."/>
            <person name="Li G."/>
            <person name="Viehrig K."/>
            <person name="Ye F."/>
            <person name="Su P."/>
            <person name="Kiefer A.F."/>
            <person name="Nichols A."/>
            <person name="Cepeda A.J."/>
            <person name="Yan W."/>
            <person name="Fan B."/>
            <person name="Jiang Y."/>
            <person name="Adhikari A."/>
            <person name="Zheng C.-J."/>
            <person name="Schuster L."/>
            <person name="Cowan T.M."/>
            <person name="Smanski M.J."/>
            <person name="Chevrette M.G."/>
            <person name="De Carvalho L.P.S."/>
            <person name="Shen B."/>
        </authorList>
    </citation>
    <scope>NUCLEOTIDE SEQUENCE [LARGE SCALE GENOMIC DNA]</scope>
    <source>
        <strain evidence="6 7">NPDC017990</strain>
    </source>
</reference>
<dbReference type="InterPro" id="IPR002938">
    <property type="entry name" value="FAD-bd"/>
</dbReference>
<gene>
    <name evidence="6" type="ORF">ACH4F9_28640</name>
</gene>
<accession>A0ABW7QVJ5</accession>
<evidence type="ECO:0000313" key="7">
    <source>
        <dbReference type="Proteomes" id="UP001610818"/>
    </source>
</evidence>
<dbReference type="EMBL" id="JBIRGQ010000005">
    <property type="protein sequence ID" value="MFH8548992.1"/>
    <property type="molecule type" value="Genomic_DNA"/>
</dbReference>
<feature type="domain" description="FAD-binding" evidence="5">
    <location>
        <begin position="7"/>
        <end position="167"/>
    </location>
</feature>
<keyword evidence="6" id="KW-0503">Monooxygenase</keyword>
<comment type="caution">
    <text evidence="6">The sequence shown here is derived from an EMBL/GenBank/DDBJ whole genome shotgun (WGS) entry which is preliminary data.</text>
</comment>
<keyword evidence="4" id="KW-0560">Oxidoreductase</keyword>